<dbReference type="OrthoDB" id="196847at2759"/>
<organism evidence="6 7">
    <name type="scientific">Wolfiporia cocos (strain MD-104)</name>
    <name type="common">Brown rot fungus</name>
    <dbReference type="NCBI Taxonomy" id="742152"/>
    <lineage>
        <taxon>Eukaryota</taxon>
        <taxon>Fungi</taxon>
        <taxon>Dikarya</taxon>
        <taxon>Basidiomycota</taxon>
        <taxon>Agaricomycotina</taxon>
        <taxon>Agaricomycetes</taxon>
        <taxon>Polyporales</taxon>
        <taxon>Phaeolaceae</taxon>
        <taxon>Wolfiporia</taxon>
    </lineage>
</organism>
<proteinExistence type="predicted"/>
<dbReference type="InterPro" id="IPR005481">
    <property type="entry name" value="BC-like_N"/>
</dbReference>
<dbReference type="AlphaFoldDB" id="A0A2H3J3V9"/>
<gene>
    <name evidence="6" type="ORF">WOLCODRAFT_22708</name>
</gene>
<dbReference type="PANTHER" id="PTHR18866:SF33">
    <property type="entry name" value="METHYLCROTONOYL-COA CARBOXYLASE SUBUNIT ALPHA, MITOCHONDRIAL-RELATED"/>
    <property type="match status" value="1"/>
</dbReference>
<dbReference type="Pfam" id="PF00289">
    <property type="entry name" value="Biotin_carb_N"/>
    <property type="match status" value="1"/>
</dbReference>
<evidence type="ECO:0000313" key="7">
    <source>
        <dbReference type="Proteomes" id="UP000218811"/>
    </source>
</evidence>
<dbReference type="SUPFAM" id="SSF52440">
    <property type="entry name" value="PreATP-grasp domain"/>
    <property type="match status" value="1"/>
</dbReference>
<name>A0A2H3J3V9_WOLCO</name>
<accession>A0A2H3J3V9</accession>
<keyword evidence="2" id="KW-0547">Nucleotide-binding</keyword>
<dbReference type="Gene3D" id="3.40.50.20">
    <property type="match status" value="1"/>
</dbReference>
<reference evidence="6 7" key="1">
    <citation type="journal article" date="2012" name="Science">
        <title>The Paleozoic origin of enzymatic lignin decomposition reconstructed from 31 fungal genomes.</title>
        <authorList>
            <person name="Floudas D."/>
            <person name="Binder M."/>
            <person name="Riley R."/>
            <person name="Barry K."/>
            <person name="Blanchette R.A."/>
            <person name="Henrissat B."/>
            <person name="Martinez A.T."/>
            <person name="Otillar R."/>
            <person name="Spatafora J.W."/>
            <person name="Yadav J.S."/>
            <person name="Aerts A."/>
            <person name="Benoit I."/>
            <person name="Boyd A."/>
            <person name="Carlson A."/>
            <person name="Copeland A."/>
            <person name="Coutinho P.M."/>
            <person name="de Vries R.P."/>
            <person name="Ferreira P."/>
            <person name="Findley K."/>
            <person name="Foster B."/>
            <person name="Gaskell J."/>
            <person name="Glotzer D."/>
            <person name="Gorecki P."/>
            <person name="Heitman J."/>
            <person name="Hesse C."/>
            <person name="Hori C."/>
            <person name="Igarashi K."/>
            <person name="Jurgens J.A."/>
            <person name="Kallen N."/>
            <person name="Kersten P."/>
            <person name="Kohler A."/>
            <person name="Kuees U."/>
            <person name="Kumar T.K.A."/>
            <person name="Kuo A."/>
            <person name="LaButti K."/>
            <person name="Larrondo L.F."/>
            <person name="Lindquist E."/>
            <person name="Ling A."/>
            <person name="Lombard V."/>
            <person name="Lucas S."/>
            <person name="Lundell T."/>
            <person name="Martin R."/>
            <person name="McLaughlin D.J."/>
            <person name="Morgenstern I."/>
            <person name="Morin E."/>
            <person name="Murat C."/>
            <person name="Nagy L.G."/>
            <person name="Nolan M."/>
            <person name="Ohm R.A."/>
            <person name="Patyshakuliyeva A."/>
            <person name="Rokas A."/>
            <person name="Ruiz-Duenas F.J."/>
            <person name="Sabat G."/>
            <person name="Salamov A."/>
            <person name="Samejima M."/>
            <person name="Schmutz J."/>
            <person name="Slot J.C."/>
            <person name="St John F."/>
            <person name="Stenlid J."/>
            <person name="Sun H."/>
            <person name="Sun S."/>
            <person name="Syed K."/>
            <person name="Tsang A."/>
            <person name="Wiebenga A."/>
            <person name="Young D."/>
            <person name="Pisabarro A."/>
            <person name="Eastwood D.C."/>
            <person name="Martin F."/>
            <person name="Cullen D."/>
            <person name="Grigoriev I.V."/>
            <person name="Hibbett D.S."/>
        </authorList>
    </citation>
    <scope>NUCLEOTIDE SEQUENCE [LARGE SCALE GENOMIC DNA]</scope>
    <source>
        <strain evidence="6 7">MD-104</strain>
    </source>
</reference>
<dbReference type="InterPro" id="IPR011764">
    <property type="entry name" value="Biotin_carboxylation_dom"/>
</dbReference>
<keyword evidence="1" id="KW-0436">Ligase</keyword>
<evidence type="ECO:0000256" key="3">
    <source>
        <dbReference type="ARBA" id="ARBA00022840"/>
    </source>
</evidence>
<evidence type="ECO:0000259" key="5">
    <source>
        <dbReference type="PROSITE" id="PS50979"/>
    </source>
</evidence>
<dbReference type="GO" id="GO:0005739">
    <property type="term" value="C:mitochondrion"/>
    <property type="evidence" value="ECO:0007669"/>
    <property type="project" value="TreeGrafter"/>
</dbReference>
<sequence length="71" mass="7502">MADEAYCIGPAPSAQSYLRIDEIIDVCKRSGAQAVHTGYGFLSENAGFARALVDPGIVFIGPPESAIVSMR</sequence>
<dbReference type="PANTHER" id="PTHR18866">
    <property type="entry name" value="CARBOXYLASE:PYRUVATE/ACETYL-COA/PROPIONYL-COA CARBOXYLASE"/>
    <property type="match status" value="1"/>
</dbReference>
<dbReference type="GO" id="GO:0005524">
    <property type="term" value="F:ATP binding"/>
    <property type="evidence" value="ECO:0007669"/>
    <property type="project" value="UniProtKB-KW"/>
</dbReference>
<evidence type="ECO:0000313" key="6">
    <source>
        <dbReference type="EMBL" id="PCH34463.1"/>
    </source>
</evidence>
<dbReference type="STRING" id="742152.A0A2H3J3V9"/>
<evidence type="ECO:0000256" key="1">
    <source>
        <dbReference type="ARBA" id="ARBA00022598"/>
    </source>
</evidence>
<protein>
    <submittedName>
        <fullName evidence="6">PreATP-grasp domain-containing protein</fullName>
    </submittedName>
</protein>
<feature type="domain" description="Biotin carboxylation" evidence="5">
    <location>
        <begin position="1"/>
        <end position="71"/>
    </location>
</feature>
<evidence type="ECO:0000256" key="4">
    <source>
        <dbReference type="ARBA" id="ARBA00023267"/>
    </source>
</evidence>
<keyword evidence="3" id="KW-0067">ATP-binding</keyword>
<dbReference type="InterPro" id="IPR016185">
    <property type="entry name" value="PreATP-grasp_dom_sf"/>
</dbReference>
<dbReference type="PROSITE" id="PS50979">
    <property type="entry name" value="BC"/>
    <property type="match status" value="1"/>
</dbReference>
<evidence type="ECO:0000256" key="2">
    <source>
        <dbReference type="ARBA" id="ARBA00022741"/>
    </source>
</evidence>
<keyword evidence="4" id="KW-0092">Biotin</keyword>
<dbReference type="GO" id="GO:0004485">
    <property type="term" value="F:methylcrotonoyl-CoA carboxylase activity"/>
    <property type="evidence" value="ECO:0007669"/>
    <property type="project" value="TreeGrafter"/>
</dbReference>
<keyword evidence="7" id="KW-1185">Reference proteome</keyword>
<dbReference type="InterPro" id="IPR050856">
    <property type="entry name" value="Biotin_carboxylase_complex"/>
</dbReference>
<dbReference type="Proteomes" id="UP000218811">
    <property type="component" value="Unassembled WGS sequence"/>
</dbReference>
<dbReference type="EMBL" id="KB467831">
    <property type="protein sequence ID" value="PCH34463.1"/>
    <property type="molecule type" value="Genomic_DNA"/>
</dbReference>